<feature type="non-terminal residue" evidence="1">
    <location>
        <position position="58"/>
    </location>
</feature>
<name>A0ABD0N7E4_CIRMR</name>
<evidence type="ECO:0000313" key="2">
    <source>
        <dbReference type="Proteomes" id="UP001529510"/>
    </source>
</evidence>
<protein>
    <submittedName>
        <fullName evidence="1">Uncharacterized protein</fullName>
    </submittedName>
</protein>
<proteinExistence type="predicted"/>
<gene>
    <name evidence="1" type="ORF">M9458_048397</name>
</gene>
<dbReference type="Proteomes" id="UP001529510">
    <property type="component" value="Unassembled WGS sequence"/>
</dbReference>
<feature type="non-terminal residue" evidence="1">
    <location>
        <position position="1"/>
    </location>
</feature>
<evidence type="ECO:0000313" key="1">
    <source>
        <dbReference type="EMBL" id="KAL0157151.1"/>
    </source>
</evidence>
<keyword evidence="2" id="KW-1185">Reference proteome</keyword>
<comment type="caution">
    <text evidence="1">The sequence shown here is derived from an EMBL/GenBank/DDBJ whole genome shotgun (WGS) entry which is preliminary data.</text>
</comment>
<sequence>DLASREGRKVEVKELRLQLGDHKQFRLSEGVVEKAKNTLTPLTSEVQALKAQVQQLQQ</sequence>
<accession>A0ABD0N7E4</accession>
<dbReference type="AlphaFoldDB" id="A0ABD0N7E4"/>
<reference evidence="1 2" key="1">
    <citation type="submission" date="2024-05" db="EMBL/GenBank/DDBJ databases">
        <title>Genome sequencing and assembly of Indian major carp, Cirrhinus mrigala (Hamilton, 1822).</title>
        <authorList>
            <person name="Mohindra V."/>
            <person name="Chowdhury L.M."/>
            <person name="Lal K."/>
            <person name="Jena J.K."/>
        </authorList>
    </citation>
    <scope>NUCLEOTIDE SEQUENCE [LARGE SCALE GENOMIC DNA]</scope>
    <source>
        <strain evidence="1">CM1030</strain>
        <tissue evidence="1">Blood</tissue>
    </source>
</reference>
<organism evidence="1 2">
    <name type="scientific">Cirrhinus mrigala</name>
    <name type="common">Mrigala</name>
    <dbReference type="NCBI Taxonomy" id="683832"/>
    <lineage>
        <taxon>Eukaryota</taxon>
        <taxon>Metazoa</taxon>
        <taxon>Chordata</taxon>
        <taxon>Craniata</taxon>
        <taxon>Vertebrata</taxon>
        <taxon>Euteleostomi</taxon>
        <taxon>Actinopterygii</taxon>
        <taxon>Neopterygii</taxon>
        <taxon>Teleostei</taxon>
        <taxon>Ostariophysi</taxon>
        <taxon>Cypriniformes</taxon>
        <taxon>Cyprinidae</taxon>
        <taxon>Labeoninae</taxon>
        <taxon>Labeonini</taxon>
        <taxon>Cirrhinus</taxon>
    </lineage>
</organism>
<dbReference type="EMBL" id="JAMKFB020000024">
    <property type="protein sequence ID" value="KAL0157151.1"/>
    <property type="molecule type" value="Genomic_DNA"/>
</dbReference>